<dbReference type="AlphaFoldDB" id="A0A090YBV6"/>
<dbReference type="PATRIC" id="fig|1405.8.peg.5737"/>
<accession>A0A090YBV6</accession>
<evidence type="ECO:0000313" key="2">
    <source>
        <dbReference type="Proteomes" id="UP000029389"/>
    </source>
</evidence>
<protein>
    <submittedName>
        <fullName evidence="1">Uncharacterized protein</fullName>
    </submittedName>
</protein>
<dbReference type="Proteomes" id="UP000029389">
    <property type="component" value="Unassembled WGS sequence"/>
</dbReference>
<sequence>MKPTTLALADAVFRTLAPYTPTFPPFVQKPDTSFFCKRLIVENDEVIQVQTGVICKQCNNEYKQLKQYDKRLVVLHAHQPFIMK</sequence>
<name>A0A090YBV6_9BACI</name>
<proteinExistence type="predicted"/>
<evidence type="ECO:0000313" key="1">
    <source>
        <dbReference type="EMBL" id="KFM95631.1"/>
    </source>
</evidence>
<organism evidence="1 2">
    <name type="scientific">Bacillus clarus</name>
    <dbReference type="NCBI Taxonomy" id="2338372"/>
    <lineage>
        <taxon>Bacteria</taxon>
        <taxon>Bacillati</taxon>
        <taxon>Bacillota</taxon>
        <taxon>Bacilli</taxon>
        <taxon>Bacillales</taxon>
        <taxon>Bacillaceae</taxon>
        <taxon>Bacillus</taxon>
        <taxon>Bacillus cereus group</taxon>
    </lineage>
</organism>
<reference evidence="1 2" key="1">
    <citation type="submission" date="2014-04" db="EMBL/GenBank/DDBJ databases">
        <authorList>
            <person name="Bishop-Lilly K.A."/>
            <person name="Broomall S.M."/>
            <person name="Chain P.S."/>
            <person name="Chertkov O."/>
            <person name="Coyne S.R."/>
            <person name="Daligault H.E."/>
            <person name="Davenport K.W."/>
            <person name="Erkkila T."/>
            <person name="Frey K.G."/>
            <person name="Gibbons H.S."/>
            <person name="Gu W."/>
            <person name="Jaissle J."/>
            <person name="Johnson S.L."/>
            <person name="Koroleva G.I."/>
            <person name="Ladner J.T."/>
            <person name="Lo C.-C."/>
            <person name="Minogue T.D."/>
            <person name="Munk C."/>
            <person name="Palacios G.F."/>
            <person name="Redden C.L."/>
            <person name="Rosenzweig C.N."/>
            <person name="Scholz M.B."/>
            <person name="Teshima H."/>
            <person name="Xu Y."/>
        </authorList>
    </citation>
    <scope>NUCLEOTIDE SEQUENCE [LARGE SCALE GENOMIC DNA]</scope>
    <source>
        <strain evidence="1 2">BHP</strain>
    </source>
</reference>
<comment type="caution">
    <text evidence="1">The sequence shown here is derived from an EMBL/GenBank/DDBJ whole genome shotgun (WGS) entry which is preliminary data.</text>
</comment>
<dbReference type="EMBL" id="JMQC01000009">
    <property type="protein sequence ID" value="KFM95631.1"/>
    <property type="molecule type" value="Genomic_DNA"/>
</dbReference>
<dbReference type="RefSeq" id="WP_142920658.1">
    <property type="nucleotide sequence ID" value="NZ_JMQC01000009.1"/>
</dbReference>
<gene>
    <name evidence="1" type="ORF">DJ93_5558</name>
</gene>